<evidence type="ECO:0000256" key="11">
    <source>
        <dbReference type="ARBA" id="ARBA00023063"/>
    </source>
</evidence>
<dbReference type="Pfam" id="PF02665">
    <property type="entry name" value="Nitrate_red_gam"/>
    <property type="match status" value="1"/>
</dbReference>
<feature type="binding site" description="axial binding residue" evidence="13">
    <location>
        <position position="201"/>
    </location>
    <ligand>
        <name>heme b</name>
        <dbReference type="ChEBI" id="CHEBI:60344"/>
        <label>1</label>
    </ligand>
    <ligandPart>
        <name>Fe</name>
        <dbReference type="ChEBI" id="CHEBI:18248"/>
    </ligandPart>
</feature>
<comment type="subcellular location">
    <subcellularLocation>
        <location evidence="1">Cell membrane</location>
        <topology evidence="1">Multi-pass membrane protein</topology>
    </subcellularLocation>
</comment>
<feature type="transmembrane region" description="Helical" evidence="14">
    <location>
        <begin position="6"/>
        <end position="28"/>
    </location>
</feature>
<evidence type="ECO:0000256" key="13">
    <source>
        <dbReference type="PIRSR" id="PIRSR603816-1"/>
    </source>
</evidence>
<keyword evidence="6" id="KW-0479">Metal-binding</keyword>
<dbReference type="GO" id="GO:0009055">
    <property type="term" value="F:electron transfer activity"/>
    <property type="evidence" value="ECO:0007669"/>
    <property type="project" value="TreeGrafter"/>
</dbReference>
<evidence type="ECO:0000256" key="3">
    <source>
        <dbReference type="ARBA" id="ARBA00022475"/>
    </source>
</evidence>
<evidence type="ECO:0000256" key="12">
    <source>
        <dbReference type="ARBA" id="ARBA00023136"/>
    </source>
</evidence>
<dbReference type="GO" id="GO:0008940">
    <property type="term" value="F:nitrate reductase activity"/>
    <property type="evidence" value="ECO:0007669"/>
    <property type="project" value="InterPro"/>
</dbReference>
<keyword evidence="5 14" id="KW-0812">Transmembrane</keyword>
<evidence type="ECO:0000256" key="8">
    <source>
        <dbReference type="ARBA" id="ARBA00022989"/>
    </source>
</evidence>
<dbReference type="eggNOG" id="COG2181">
    <property type="taxonomic scope" value="Bacteria"/>
</dbReference>
<dbReference type="PANTHER" id="PTHR30598">
    <property type="entry name" value="NITRATE REDUCTASE PRIVATE CHAPERONE, REDOX ENZYME MATURATION PROTEIN REMP FAMILY"/>
    <property type="match status" value="1"/>
</dbReference>
<name>F2NQZ8_MARHT</name>
<dbReference type="SUPFAM" id="SSF103501">
    <property type="entry name" value="Respiratory nitrate reductase 1 gamma chain"/>
    <property type="match status" value="1"/>
</dbReference>
<feature type="transmembrane region" description="Helical" evidence="14">
    <location>
        <begin position="127"/>
        <end position="148"/>
    </location>
</feature>
<feature type="transmembrane region" description="Helical" evidence="14">
    <location>
        <begin position="187"/>
        <end position="211"/>
    </location>
</feature>
<keyword evidence="8 14" id="KW-1133">Transmembrane helix</keyword>
<evidence type="ECO:0000256" key="5">
    <source>
        <dbReference type="ARBA" id="ARBA00022692"/>
    </source>
</evidence>
<feature type="binding site" description="axial binding residue" evidence="13">
    <location>
        <position position="183"/>
    </location>
    <ligand>
        <name>heme b</name>
        <dbReference type="ChEBI" id="CHEBI:60344"/>
        <label>1</label>
    </ligand>
    <ligandPart>
        <name>Fe</name>
        <dbReference type="ChEBI" id="CHEBI:18248"/>
    </ligandPart>
</feature>
<dbReference type="Gene3D" id="1.20.950.20">
    <property type="entry name" value="Transmembrane di-heme cytochromes, Chain C"/>
    <property type="match status" value="1"/>
</dbReference>
<keyword evidence="2" id="KW-0813">Transport</keyword>
<feature type="binding site" description="axial binding residue" evidence="13">
    <location>
        <position position="65"/>
    </location>
    <ligand>
        <name>heme b</name>
        <dbReference type="ChEBI" id="CHEBI:60344"/>
        <label>1</label>
    </ligand>
    <ligandPart>
        <name>Fe</name>
        <dbReference type="ChEBI" id="CHEBI:18248"/>
    </ligandPart>
</feature>
<dbReference type="AlphaFoldDB" id="F2NQZ8"/>
<evidence type="ECO:0000256" key="9">
    <source>
        <dbReference type="ARBA" id="ARBA00023002"/>
    </source>
</evidence>
<dbReference type="HOGENOM" id="CLU_092378_0_0_0"/>
<keyword evidence="3" id="KW-1003">Cell membrane</keyword>
<evidence type="ECO:0000256" key="7">
    <source>
        <dbReference type="ARBA" id="ARBA00022982"/>
    </source>
</evidence>
<keyword evidence="17" id="KW-1185">Reference proteome</keyword>
<dbReference type="InterPro" id="IPR036197">
    <property type="entry name" value="NarG-like_sf"/>
</dbReference>
<dbReference type="STRING" id="869210.Marky_1845"/>
<reference evidence="16 17" key="1">
    <citation type="journal article" date="2012" name="Stand. Genomic Sci.">
        <title>Complete genome sequence of the aerobic, heterotroph Marinithermus hydrothermalis type strain (T1(T)) from a deep-sea hydrothermal vent chimney.</title>
        <authorList>
            <person name="Copeland A."/>
            <person name="Gu W."/>
            <person name="Yasawong M."/>
            <person name="Lapidus A."/>
            <person name="Lucas S."/>
            <person name="Deshpande S."/>
            <person name="Pagani I."/>
            <person name="Tapia R."/>
            <person name="Cheng J.F."/>
            <person name="Goodwin L.A."/>
            <person name="Pitluck S."/>
            <person name="Liolios K."/>
            <person name="Ivanova N."/>
            <person name="Mavromatis K."/>
            <person name="Mikhailova N."/>
            <person name="Pati A."/>
            <person name="Chen A."/>
            <person name="Palaniappan K."/>
            <person name="Land M."/>
            <person name="Pan C."/>
            <person name="Brambilla E.M."/>
            <person name="Rohde M."/>
            <person name="Tindall B.J."/>
            <person name="Sikorski J."/>
            <person name="Goker M."/>
            <person name="Detter J.C."/>
            <person name="Bristow J."/>
            <person name="Eisen J.A."/>
            <person name="Markowitz V."/>
            <person name="Hugenholtz P."/>
            <person name="Kyrpides N.C."/>
            <person name="Klenk H.P."/>
            <person name="Woyke T."/>
        </authorList>
    </citation>
    <scope>NUCLEOTIDE SEQUENCE [LARGE SCALE GENOMIC DNA]</scope>
    <source>
        <strain evidence="17">DSM 14884 / JCM 11576 / T1</strain>
    </source>
</reference>
<dbReference type="GO" id="GO:0046872">
    <property type="term" value="F:metal ion binding"/>
    <property type="evidence" value="ECO:0007669"/>
    <property type="project" value="UniProtKB-KW"/>
</dbReference>
<dbReference type="InterPro" id="IPR023234">
    <property type="entry name" value="NarG-like_domain"/>
</dbReference>
<feature type="binding site" description="axial binding residue" evidence="13">
    <location>
        <position position="55"/>
    </location>
    <ligand>
        <name>heme b</name>
        <dbReference type="ChEBI" id="CHEBI:60344"/>
        <label>1</label>
    </ligand>
    <ligandPart>
        <name>Fe</name>
        <dbReference type="ChEBI" id="CHEBI:18248"/>
    </ligandPart>
</feature>
<feature type="transmembrane region" description="Helical" evidence="14">
    <location>
        <begin position="83"/>
        <end position="107"/>
    </location>
</feature>
<evidence type="ECO:0000313" key="17">
    <source>
        <dbReference type="Proteomes" id="UP000007030"/>
    </source>
</evidence>
<sequence length="228" mass="26211">MNWNTLLFLVFPYVALVLAVTVTVYRAVYRPFSISALSSQLLERKQLYWGSIPFHWGVVLILLGHLLALLVPRSILWWNAVPARLYLLEATGLALALWATLGVLVLLYRRVTHPRVRAVTTPMDLVVLVLLLVQLLSGVAVATVYRFGSYWGPEVFTPYLWSILTLTPRPELVQDLPWVVQLHAFNFFVLLAVFPFSRLVHIITVPLGYLIRPWQVVIWVRRTRFPQV</sequence>
<dbReference type="InterPro" id="IPR003816">
    <property type="entry name" value="Nitrate_red_gam"/>
</dbReference>
<organism evidence="16 17">
    <name type="scientific">Marinithermus hydrothermalis (strain DSM 14884 / JCM 11576 / T1)</name>
    <dbReference type="NCBI Taxonomy" id="869210"/>
    <lineage>
        <taxon>Bacteria</taxon>
        <taxon>Thermotogati</taxon>
        <taxon>Deinococcota</taxon>
        <taxon>Deinococci</taxon>
        <taxon>Thermales</taxon>
        <taxon>Thermaceae</taxon>
        <taxon>Marinithermus</taxon>
    </lineage>
</organism>
<keyword evidence="11" id="KW-0534">Nitrate assimilation</keyword>
<evidence type="ECO:0000256" key="1">
    <source>
        <dbReference type="ARBA" id="ARBA00004651"/>
    </source>
</evidence>
<dbReference type="InterPro" id="IPR051936">
    <property type="entry name" value="Heme-iron_electron_transfer"/>
</dbReference>
<feature type="domain" description="NarG-like" evidence="15">
    <location>
        <begin position="4"/>
        <end position="219"/>
    </location>
</feature>
<evidence type="ECO:0000259" key="15">
    <source>
        <dbReference type="Pfam" id="PF02665"/>
    </source>
</evidence>
<dbReference type="GO" id="GO:0042128">
    <property type="term" value="P:nitrate assimilation"/>
    <property type="evidence" value="ECO:0007669"/>
    <property type="project" value="UniProtKB-KW"/>
</dbReference>
<keyword evidence="12 14" id="KW-0472">Membrane</keyword>
<dbReference type="KEGG" id="mhd:Marky_1845"/>
<keyword evidence="7" id="KW-0249">Electron transport</keyword>
<evidence type="ECO:0000256" key="6">
    <source>
        <dbReference type="ARBA" id="ARBA00022723"/>
    </source>
</evidence>
<feature type="transmembrane region" description="Helical" evidence="14">
    <location>
        <begin position="48"/>
        <end position="71"/>
    </location>
</feature>
<proteinExistence type="predicted"/>
<evidence type="ECO:0000256" key="10">
    <source>
        <dbReference type="ARBA" id="ARBA00023004"/>
    </source>
</evidence>
<keyword evidence="4 13" id="KW-0349">Heme</keyword>
<evidence type="ECO:0000256" key="14">
    <source>
        <dbReference type="SAM" id="Phobius"/>
    </source>
</evidence>
<dbReference type="RefSeq" id="WP_013704622.1">
    <property type="nucleotide sequence ID" value="NC_015387.1"/>
</dbReference>
<accession>F2NQZ8</accession>
<gene>
    <name evidence="16" type="ordered locus">Marky_1845</name>
</gene>
<dbReference type="EMBL" id="CP002630">
    <property type="protein sequence ID" value="AEB12576.1"/>
    <property type="molecule type" value="Genomic_DNA"/>
</dbReference>
<dbReference type="GO" id="GO:0005886">
    <property type="term" value="C:plasma membrane"/>
    <property type="evidence" value="ECO:0007669"/>
    <property type="project" value="UniProtKB-SubCell"/>
</dbReference>
<dbReference type="GO" id="GO:0019645">
    <property type="term" value="P:anaerobic electron transport chain"/>
    <property type="evidence" value="ECO:0007669"/>
    <property type="project" value="TreeGrafter"/>
</dbReference>
<evidence type="ECO:0000256" key="2">
    <source>
        <dbReference type="ARBA" id="ARBA00022448"/>
    </source>
</evidence>
<evidence type="ECO:0000256" key="4">
    <source>
        <dbReference type="ARBA" id="ARBA00022617"/>
    </source>
</evidence>
<keyword evidence="10 13" id="KW-0408">Iron</keyword>
<dbReference type="GO" id="GO:0020037">
    <property type="term" value="F:heme binding"/>
    <property type="evidence" value="ECO:0007669"/>
    <property type="project" value="TreeGrafter"/>
</dbReference>
<dbReference type="Proteomes" id="UP000007030">
    <property type="component" value="Chromosome"/>
</dbReference>
<keyword evidence="9" id="KW-0560">Oxidoreductase</keyword>
<dbReference type="GO" id="GO:0009325">
    <property type="term" value="C:nitrate reductase complex"/>
    <property type="evidence" value="ECO:0007669"/>
    <property type="project" value="InterPro"/>
</dbReference>
<dbReference type="NCBIfam" id="TIGR00351">
    <property type="entry name" value="narI"/>
    <property type="match status" value="1"/>
</dbReference>
<dbReference type="OrthoDB" id="9788113at2"/>
<evidence type="ECO:0000313" key="16">
    <source>
        <dbReference type="EMBL" id="AEB12576.1"/>
    </source>
</evidence>
<protein>
    <submittedName>
        <fullName evidence="16">Respiratory nitrate reductase, gamma subunit</fullName>
    </submittedName>
</protein>
<dbReference type="PANTHER" id="PTHR30598:SF3">
    <property type="entry name" value="RESPIRATORY NITRATE REDUCTASE 1 GAMMA CHAIN"/>
    <property type="match status" value="1"/>
</dbReference>